<dbReference type="RefSeq" id="WP_076712866.1">
    <property type="nucleotide sequence ID" value="NZ_MOEN01000012.1"/>
</dbReference>
<reference evidence="5 6" key="1">
    <citation type="submission" date="2016-10" db="EMBL/GenBank/DDBJ databases">
        <title>Genome sequence of a sulfur-reducing bacterium Desulfurobacterium indicum K6013.</title>
        <authorList>
            <person name="Cao J."/>
            <person name="Shao Z."/>
            <person name="Alain K."/>
            <person name="Jebbar M."/>
        </authorList>
    </citation>
    <scope>NUCLEOTIDE SEQUENCE [LARGE SCALE GENOMIC DNA]</scope>
    <source>
        <strain evidence="5 6">K6013</strain>
    </source>
</reference>
<dbReference type="Pfam" id="PF13487">
    <property type="entry name" value="HD_5"/>
    <property type="match status" value="1"/>
</dbReference>
<dbReference type="InterPro" id="IPR003607">
    <property type="entry name" value="HD/PDEase_dom"/>
</dbReference>
<dbReference type="PANTHER" id="PTHR45228:SF1">
    <property type="entry name" value="CYCLIC DI-GMP PHOSPHODIESTERASE TM_0186"/>
    <property type="match status" value="1"/>
</dbReference>
<dbReference type="Gene3D" id="3.40.50.2300">
    <property type="match status" value="1"/>
</dbReference>
<organism evidence="5 6">
    <name type="scientific">Desulfurobacterium indicum</name>
    <dbReference type="NCBI Taxonomy" id="1914305"/>
    <lineage>
        <taxon>Bacteria</taxon>
        <taxon>Pseudomonadati</taxon>
        <taxon>Aquificota</taxon>
        <taxon>Aquificia</taxon>
        <taxon>Desulfurobacteriales</taxon>
        <taxon>Desulfurobacteriaceae</taxon>
        <taxon>Desulfurobacterium</taxon>
    </lineage>
</organism>
<dbReference type="FunFam" id="1.10.3210.10:FF:000018">
    <property type="entry name" value="Two-component system response regulator"/>
    <property type="match status" value="1"/>
</dbReference>
<dbReference type="GO" id="GO:0009214">
    <property type="term" value="P:cyclic nucleotide catabolic process"/>
    <property type="evidence" value="ECO:0007669"/>
    <property type="project" value="UniProtKB-ARBA"/>
</dbReference>
<dbReference type="PANTHER" id="PTHR45228">
    <property type="entry name" value="CYCLIC DI-GMP PHOSPHODIESTERASE TM_0186-RELATED"/>
    <property type="match status" value="1"/>
</dbReference>
<dbReference type="SUPFAM" id="SSF52172">
    <property type="entry name" value="CheY-like"/>
    <property type="match status" value="1"/>
</dbReference>
<proteinExistence type="predicted"/>
<feature type="domain" description="Response regulatory" evidence="3">
    <location>
        <begin position="5"/>
        <end position="125"/>
    </location>
</feature>
<keyword evidence="6" id="KW-1185">Reference proteome</keyword>
<dbReference type="SMART" id="SM00471">
    <property type="entry name" value="HDc"/>
    <property type="match status" value="1"/>
</dbReference>
<evidence type="ECO:0000256" key="2">
    <source>
        <dbReference type="PROSITE-ProRule" id="PRU00169"/>
    </source>
</evidence>
<dbReference type="PROSITE" id="PS50110">
    <property type="entry name" value="RESPONSE_REGULATORY"/>
    <property type="match status" value="1"/>
</dbReference>
<dbReference type="OrthoDB" id="9377at2"/>
<evidence type="ECO:0000259" key="4">
    <source>
        <dbReference type="PROSITE" id="PS51832"/>
    </source>
</evidence>
<protein>
    <recommendedName>
        <fullName evidence="7">Two-component system response regulator</fullName>
    </recommendedName>
</protein>
<dbReference type="SUPFAM" id="SSF109604">
    <property type="entry name" value="HD-domain/PDEase-like"/>
    <property type="match status" value="1"/>
</dbReference>
<sequence>METMTIVLIDDQPFFLFFMEEMIKSIEFPMPIETKTFRSSEDALDYIEENNVDMIISDYIMPDMNGIELLKEVRQLPDKESVIFIMVTAEHARNIKREALALGATDFLTKPLDKLEFIPKVRNLLRLRLKEKLIKNKAQLLKYEIDRSLKEIKMRDREIILRLSMAAEFRDEMTGHHIERVALYSQLIAQKLGYSDTFCENIYLAAPLHDIGKIAIPDSILKKKGKLTPEEMEIMKKHTIYGYRLLANSKVKVLKMAARIALYHHENWDGSGYPYKLKGKAIPVEARIVSVADVFDALGEARPYKKGWDIHSVFNFIRENAGKKFDPQVVNAFLSSKEEVLKIKENPPAENIVENPLLNDHIDFRPPPIIT</sequence>
<dbReference type="SMART" id="SM00448">
    <property type="entry name" value="REC"/>
    <property type="match status" value="1"/>
</dbReference>
<dbReference type="Proteomes" id="UP000187408">
    <property type="component" value="Unassembled WGS sequence"/>
</dbReference>
<dbReference type="GO" id="GO:0004112">
    <property type="term" value="F:cyclic-nucleotide phosphodiesterase activity"/>
    <property type="evidence" value="ECO:0007669"/>
    <property type="project" value="UniProtKB-ARBA"/>
</dbReference>
<dbReference type="PROSITE" id="PS51832">
    <property type="entry name" value="HD_GYP"/>
    <property type="match status" value="1"/>
</dbReference>
<dbReference type="CDD" id="cd00077">
    <property type="entry name" value="HDc"/>
    <property type="match status" value="1"/>
</dbReference>
<dbReference type="GO" id="GO:0000160">
    <property type="term" value="P:phosphorelay signal transduction system"/>
    <property type="evidence" value="ECO:0007669"/>
    <property type="project" value="InterPro"/>
</dbReference>
<evidence type="ECO:0008006" key="7">
    <source>
        <dbReference type="Google" id="ProtNLM"/>
    </source>
</evidence>
<evidence type="ECO:0000259" key="3">
    <source>
        <dbReference type="PROSITE" id="PS50110"/>
    </source>
</evidence>
<evidence type="ECO:0000313" key="6">
    <source>
        <dbReference type="Proteomes" id="UP000187408"/>
    </source>
</evidence>
<feature type="domain" description="HD-GYP" evidence="4">
    <location>
        <begin position="152"/>
        <end position="349"/>
    </location>
</feature>
<accession>A0A1R1MLH7</accession>
<dbReference type="InterPro" id="IPR052020">
    <property type="entry name" value="Cyclic_di-GMP/3'3'-cGAMP_PDE"/>
</dbReference>
<keyword evidence="2" id="KW-0597">Phosphoprotein</keyword>
<dbReference type="AlphaFoldDB" id="A0A1R1MLH7"/>
<dbReference type="InterPro" id="IPR037522">
    <property type="entry name" value="HD_GYP_dom"/>
</dbReference>
<keyword evidence="1" id="KW-0378">Hydrolase</keyword>
<dbReference type="InterPro" id="IPR011006">
    <property type="entry name" value="CheY-like_superfamily"/>
</dbReference>
<dbReference type="EMBL" id="MOEN01000012">
    <property type="protein sequence ID" value="OMH40609.1"/>
    <property type="molecule type" value="Genomic_DNA"/>
</dbReference>
<evidence type="ECO:0000313" key="5">
    <source>
        <dbReference type="EMBL" id="OMH40609.1"/>
    </source>
</evidence>
<dbReference type="STRING" id="1914305.BLW93_04220"/>
<name>A0A1R1MLH7_9BACT</name>
<gene>
    <name evidence="5" type="ORF">BLW93_04220</name>
</gene>
<dbReference type="InterPro" id="IPR001789">
    <property type="entry name" value="Sig_transdc_resp-reg_receiver"/>
</dbReference>
<evidence type="ECO:0000256" key="1">
    <source>
        <dbReference type="ARBA" id="ARBA00022801"/>
    </source>
</evidence>
<dbReference type="Pfam" id="PF00072">
    <property type="entry name" value="Response_reg"/>
    <property type="match status" value="1"/>
</dbReference>
<comment type="caution">
    <text evidence="5">The sequence shown here is derived from an EMBL/GenBank/DDBJ whole genome shotgun (WGS) entry which is preliminary data.</text>
</comment>
<dbReference type="Gene3D" id="1.10.3210.10">
    <property type="entry name" value="Hypothetical protein af1432"/>
    <property type="match status" value="1"/>
</dbReference>
<feature type="modified residue" description="4-aspartylphosphate" evidence="2">
    <location>
        <position position="58"/>
    </location>
</feature>